<evidence type="ECO:0000256" key="1">
    <source>
        <dbReference type="SAM" id="Phobius"/>
    </source>
</evidence>
<protein>
    <submittedName>
        <fullName evidence="2">Type IV leader peptidase family protein</fullName>
    </submittedName>
</protein>
<feature type="transmembrane region" description="Helical" evidence="1">
    <location>
        <begin position="30"/>
        <end position="49"/>
    </location>
</feature>
<dbReference type="AlphaFoldDB" id="A0A239K7N8"/>
<dbReference type="EMBL" id="FZPD01000004">
    <property type="protein sequence ID" value="SNT14021.1"/>
    <property type="molecule type" value="Genomic_DNA"/>
</dbReference>
<keyword evidence="1" id="KW-0472">Membrane</keyword>
<keyword evidence="1" id="KW-0812">Transmembrane</keyword>
<dbReference type="OrthoDB" id="1161290at2"/>
<dbReference type="Proteomes" id="UP000198393">
    <property type="component" value="Unassembled WGS sequence"/>
</dbReference>
<accession>A0A239K7N8</accession>
<feature type="transmembrane region" description="Helical" evidence="1">
    <location>
        <begin position="6"/>
        <end position="23"/>
    </location>
</feature>
<sequence length="159" mass="18849">MISSFILYLLVFISFLLIFYQDLRNREVDLFLFLVLIGASLTIKWGFILNNYWHLIFNTVFILINFAALFFYCRVRFPNKKLFKSLIGQGDILMWFSLVALFEFEKFILLFVLSLIFSFLCHYLLIQFRFYNNSTVPLAGFQSIFFSAVFVIETFIPAS</sequence>
<feature type="transmembrane region" description="Helical" evidence="1">
    <location>
        <begin position="55"/>
        <end position="73"/>
    </location>
</feature>
<reference evidence="2 3" key="1">
    <citation type="submission" date="2017-06" db="EMBL/GenBank/DDBJ databases">
        <authorList>
            <person name="Kim H.J."/>
            <person name="Triplett B.A."/>
        </authorList>
    </citation>
    <scope>NUCLEOTIDE SEQUENCE [LARGE SCALE GENOMIC DNA]</scope>
    <source>
        <strain evidence="2 3">DSM 19307</strain>
    </source>
</reference>
<feature type="transmembrane region" description="Helical" evidence="1">
    <location>
        <begin position="108"/>
        <end position="126"/>
    </location>
</feature>
<evidence type="ECO:0000313" key="2">
    <source>
        <dbReference type="EMBL" id="SNT14021.1"/>
    </source>
</evidence>
<evidence type="ECO:0000313" key="3">
    <source>
        <dbReference type="Proteomes" id="UP000198393"/>
    </source>
</evidence>
<gene>
    <name evidence="2" type="ORF">SAMN05421640_2477</name>
</gene>
<name>A0A239K7N8_EKHLU</name>
<organism evidence="2 3">
    <name type="scientific">Ekhidna lutea</name>
    <dbReference type="NCBI Taxonomy" id="447679"/>
    <lineage>
        <taxon>Bacteria</taxon>
        <taxon>Pseudomonadati</taxon>
        <taxon>Bacteroidota</taxon>
        <taxon>Cytophagia</taxon>
        <taxon>Cytophagales</taxon>
        <taxon>Reichenbachiellaceae</taxon>
        <taxon>Ekhidna</taxon>
    </lineage>
</organism>
<proteinExistence type="predicted"/>
<dbReference type="Gene3D" id="1.20.120.1220">
    <property type="match status" value="1"/>
</dbReference>
<keyword evidence="3" id="KW-1185">Reference proteome</keyword>
<keyword evidence="1" id="KW-1133">Transmembrane helix</keyword>
<feature type="transmembrane region" description="Helical" evidence="1">
    <location>
        <begin position="138"/>
        <end position="156"/>
    </location>
</feature>